<keyword evidence="1" id="KW-0472">Membrane</keyword>
<reference evidence="2 3" key="1">
    <citation type="submission" date="2020-07" db="EMBL/GenBank/DDBJ databases">
        <title>Moheibacter lacus sp. nov., a member of the family Flavobacteriaceae isolated from freshwater lake sediment.</title>
        <authorList>
            <person name="Liu Y."/>
        </authorList>
    </citation>
    <scope>NUCLEOTIDE SEQUENCE [LARGE SCALE GENOMIC DNA]</scope>
    <source>
        <strain evidence="2 3">BDHS18</strain>
    </source>
</reference>
<keyword evidence="1" id="KW-0812">Transmembrane</keyword>
<evidence type="ECO:0000313" key="3">
    <source>
        <dbReference type="Proteomes" id="UP000552241"/>
    </source>
</evidence>
<accession>A0A838ZQ74</accession>
<keyword evidence="1" id="KW-1133">Transmembrane helix</keyword>
<comment type="caution">
    <text evidence="2">The sequence shown here is derived from an EMBL/GenBank/DDBJ whole genome shotgun (WGS) entry which is preliminary data.</text>
</comment>
<organism evidence="2 3">
    <name type="scientific">Moheibacter lacus</name>
    <dbReference type="NCBI Taxonomy" id="2745851"/>
    <lineage>
        <taxon>Bacteria</taxon>
        <taxon>Pseudomonadati</taxon>
        <taxon>Bacteroidota</taxon>
        <taxon>Flavobacteriia</taxon>
        <taxon>Flavobacteriales</taxon>
        <taxon>Weeksellaceae</taxon>
        <taxon>Moheibacter</taxon>
    </lineage>
</organism>
<dbReference type="AlphaFoldDB" id="A0A838ZQ74"/>
<name>A0A838ZQ74_9FLAO</name>
<protein>
    <submittedName>
        <fullName evidence="2">Uncharacterized protein</fullName>
    </submittedName>
</protein>
<keyword evidence="3" id="KW-1185">Reference proteome</keyword>
<feature type="transmembrane region" description="Helical" evidence="1">
    <location>
        <begin position="29"/>
        <end position="47"/>
    </location>
</feature>
<gene>
    <name evidence="2" type="ORF">HU137_05350</name>
</gene>
<dbReference type="EMBL" id="JACDZE010000001">
    <property type="protein sequence ID" value="MBA5629195.1"/>
    <property type="molecule type" value="Genomic_DNA"/>
</dbReference>
<dbReference type="RefSeq" id="WP_182042759.1">
    <property type="nucleotide sequence ID" value="NZ_JACDZE010000001.1"/>
</dbReference>
<dbReference type="Proteomes" id="UP000552241">
    <property type="component" value="Unassembled WGS sequence"/>
</dbReference>
<proteinExistence type="predicted"/>
<evidence type="ECO:0000256" key="1">
    <source>
        <dbReference type="SAM" id="Phobius"/>
    </source>
</evidence>
<evidence type="ECO:0000313" key="2">
    <source>
        <dbReference type="EMBL" id="MBA5629195.1"/>
    </source>
</evidence>
<sequence>MGLITDFWFGFANLCRWFFENTLVPIGHAFDWILFIVGMVLMGWWLVKLKQFGNDNEKDYEGW</sequence>